<dbReference type="EMBL" id="VFPA01000002">
    <property type="protein sequence ID" value="TQM12017.1"/>
    <property type="molecule type" value="Genomic_DNA"/>
</dbReference>
<dbReference type="RefSeq" id="WP_142056415.1">
    <property type="nucleotide sequence ID" value="NZ_VFPA01000002.1"/>
</dbReference>
<evidence type="ECO:0000313" key="9">
    <source>
        <dbReference type="EMBL" id="TQM12017.1"/>
    </source>
</evidence>
<dbReference type="InterPro" id="IPR040449">
    <property type="entry name" value="Peptidase_S66_N"/>
</dbReference>
<comment type="similarity">
    <text evidence="1">Belongs to the peptidase S66 family.</text>
</comment>
<dbReference type="GO" id="GO:0004180">
    <property type="term" value="F:carboxypeptidase activity"/>
    <property type="evidence" value="ECO:0007669"/>
    <property type="project" value="UniProtKB-KW"/>
</dbReference>
<feature type="active site" description="Nucleophile" evidence="6">
    <location>
        <position position="117"/>
    </location>
</feature>
<evidence type="ECO:0000256" key="6">
    <source>
        <dbReference type="PIRSR" id="PIRSR028757-1"/>
    </source>
</evidence>
<evidence type="ECO:0000256" key="4">
    <source>
        <dbReference type="ARBA" id="ARBA00022801"/>
    </source>
</evidence>
<organism evidence="9 10">
    <name type="scientific">Pseudonocardia kunmingensis</name>
    <dbReference type="NCBI Taxonomy" id="630975"/>
    <lineage>
        <taxon>Bacteria</taxon>
        <taxon>Bacillati</taxon>
        <taxon>Actinomycetota</taxon>
        <taxon>Actinomycetes</taxon>
        <taxon>Pseudonocardiales</taxon>
        <taxon>Pseudonocardiaceae</taxon>
        <taxon>Pseudonocardia</taxon>
    </lineage>
</organism>
<evidence type="ECO:0000256" key="3">
    <source>
        <dbReference type="ARBA" id="ARBA00022670"/>
    </source>
</evidence>
<evidence type="ECO:0000256" key="5">
    <source>
        <dbReference type="ARBA" id="ARBA00022825"/>
    </source>
</evidence>
<dbReference type="PANTHER" id="PTHR30237:SF2">
    <property type="entry name" value="MUREIN TETRAPEPTIDE CARBOXYPEPTIDASE"/>
    <property type="match status" value="1"/>
</dbReference>
<dbReference type="Pfam" id="PF17676">
    <property type="entry name" value="Peptidase_S66C"/>
    <property type="match status" value="1"/>
</dbReference>
<dbReference type="InterPro" id="IPR027461">
    <property type="entry name" value="Carboxypeptidase_A_C_sf"/>
</dbReference>
<keyword evidence="2 9" id="KW-0121">Carboxypeptidase</keyword>
<keyword evidence="4" id="KW-0378">Hydrolase</keyword>
<dbReference type="OrthoDB" id="9807329at2"/>
<dbReference type="InterPro" id="IPR027478">
    <property type="entry name" value="LdcA_N"/>
</dbReference>
<dbReference type="InterPro" id="IPR003507">
    <property type="entry name" value="S66_fam"/>
</dbReference>
<dbReference type="PIRSF" id="PIRSF028757">
    <property type="entry name" value="LD-carboxypeptidase"/>
    <property type="match status" value="1"/>
</dbReference>
<gene>
    <name evidence="9" type="ORF">FB558_4594</name>
</gene>
<feature type="active site" description="Charge relay system" evidence="6">
    <location>
        <position position="278"/>
    </location>
</feature>
<feature type="active site" description="Charge relay system" evidence="6">
    <location>
        <position position="213"/>
    </location>
</feature>
<evidence type="ECO:0000259" key="7">
    <source>
        <dbReference type="Pfam" id="PF02016"/>
    </source>
</evidence>
<keyword evidence="10" id="KW-1185">Reference proteome</keyword>
<dbReference type="InterPro" id="IPR029062">
    <property type="entry name" value="Class_I_gatase-like"/>
</dbReference>
<protein>
    <submittedName>
        <fullName evidence="9">Muramoyltetrapeptide carboxypeptidase</fullName>
    </submittedName>
</protein>
<dbReference type="CDD" id="cd07025">
    <property type="entry name" value="Peptidase_S66"/>
    <property type="match status" value="1"/>
</dbReference>
<dbReference type="Gene3D" id="3.50.30.60">
    <property type="entry name" value="LD-carboxypeptidase A C-terminal domain-like"/>
    <property type="match status" value="1"/>
</dbReference>
<dbReference type="Pfam" id="PF02016">
    <property type="entry name" value="Peptidase_S66"/>
    <property type="match status" value="1"/>
</dbReference>
<name>A0A543DRQ3_9PSEU</name>
<feature type="domain" description="LD-carboxypeptidase C-terminal" evidence="8">
    <location>
        <begin position="181"/>
        <end position="293"/>
    </location>
</feature>
<evidence type="ECO:0000256" key="1">
    <source>
        <dbReference type="ARBA" id="ARBA00010233"/>
    </source>
</evidence>
<dbReference type="Gene3D" id="3.40.50.10740">
    <property type="entry name" value="Class I glutamine amidotransferase-like"/>
    <property type="match status" value="1"/>
</dbReference>
<dbReference type="GO" id="GO:0006508">
    <property type="term" value="P:proteolysis"/>
    <property type="evidence" value="ECO:0007669"/>
    <property type="project" value="UniProtKB-KW"/>
</dbReference>
<dbReference type="GO" id="GO:0008236">
    <property type="term" value="F:serine-type peptidase activity"/>
    <property type="evidence" value="ECO:0007669"/>
    <property type="project" value="UniProtKB-KW"/>
</dbReference>
<evidence type="ECO:0000313" key="10">
    <source>
        <dbReference type="Proteomes" id="UP000315677"/>
    </source>
</evidence>
<evidence type="ECO:0000259" key="8">
    <source>
        <dbReference type="Pfam" id="PF17676"/>
    </source>
</evidence>
<accession>A0A543DRQ3</accession>
<feature type="domain" description="LD-carboxypeptidase N-terminal" evidence="7">
    <location>
        <begin position="17"/>
        <end position="137"/>
    </location>
</feature>
<proteinExistence type="inferred from homology"/>
<dbReference type="PANTHER" id="PTHR30237">
    <property type="entry name" value="MURAMOYLTETRAPEPTIDE CARBOXYPEPTIDASE"/>
    <property type="match status" value="1"/>
</dbReference>
<comment type="caution">
    <text evidence="9">The sequence shown here is derived from an EMBL/GenBank/DDBJ whole genome shotgun (WGS) entry which is preliminary data.</text>
</comment>
<dbReference type="Proteomes" id="UP000315677">
    <property type="component" value="Unassembled WGS sequence"/>
</dbReference>
<dbReference type="AlphaFoldDB" id="A0A543DRQ3"/>
<dbReference type="SUPFAM" id="SSF52317">
    <property type="entry name" value="Class I glutamine amidotransferase-like"/>
    <property type="match status" value="1"/>
</dbReference>
<keyword evidence="3" id="KW-0645">Protease</keyword>
<dbReference type="InterPro" id="IPR040921">
    <property type="entry name" value="Peptidase_S66C"/>
</dbReference>
<dbReference type="SUPFAM" id="SSF141986">
    <property type="entry name" value="LD-carboxypeptidase A C-terminal domain-like"/>
    <property type="match status" value="1"/>
</dbReference>
<evidence type="ECO:0000256" key="2">
    <source>
        <dbReference type="ARBA" id="ARBA00022645"/>
    </source>
</evidence>
<keyword evidence="5" id="KW-0720">Serine protease</keyword>
<sequence>MTACAVRPAPLRAGARVAVVTPAGPAPPGLLAAGLAVLESWGLRIRTYGGAGDRDSPLPYLAADDATRATQLQRAWCDPDVDAVLCARGGYGCLRVLDHLDLEAMAATGPTLFVGSSDTTALHAVLGPRCGLVTLFGPMVATKAVADDPAAREGLRRALFDPPAVLHGGPDARALVGGRARGVTVGGTLSLLVSGLGVPGAPRPPDGAIALLEDVTEAPYRIDHFLTHLLRAGWFDRVAGIALGSWQDCGPPDQVRDVVLDRLAGLGVPLVEEMGFGHCRGQLTVPLGAEVELDADATTLRAVGAC</sequence>
<reference evidence="9 10" key="1">
    <citation type="submission" date="2019-06" db="EMBL/GenBank/DDBJ databases">
        <title>Sequencing the genomes of 1000 actinobacteria strains.</title>
        <authorList>
            <person name="Klenk H.-P."/>
        </authorList>
    </citation>
    <scope>NUCLEOTIDE SEQUENCE [LARGE SCALE GENOMIC DNA]</scope>
    <source>
        <strain evidence="9 10">DSM 45301</strain>
    </source>
</reference>